<comment type="caution">
    <text evidence="2">The sequence shown here is derived from an EMBL/GenBank/DDBJ whole genome shotgun (WGS) entry which is preliminary data.</text>
</comment>
<accession>A0ABR4C9V3</accession>
<dbReference type="Proteomes" id="UP001595075">
    <property type="component" value="Unassembled WGS sequence"/>
</dbReference>
<feature type="compositionally biased region" description="Polar residues" evidence="1">
    <location>
        <begin position="37"/>
        <end position="51"/>
    </location>
</feature>
<sequence length="568" mass="59686">MENENVTKSVEEGAPASLQVTRPASAAEDLSPYPTPESKSPASTDFTSNGEDSVAAGKVAEAQESTPFSATGGNLETMAPSNVTNNNEDIPAAGHGSETSNQRQVQTPASNVANDGGDIEVPGTASDGDQVRTTASNVANESGNIDAAVPVTGPASSNTTGNSAPGNVAESLNQDKYRTKVDGIADRASVSAEKGVQIPPENVPTESQDTMVPGNASQIFDDDRAQISAPDVTKPVGDIEAANPLSQEDKDHAQNSKLNTTRSDSEIEATEALLNLYGSSNVTTGSGNSKAAASAGTARLAPYGTLNNPDSPHSHFNDELMALRTHRVDCMQQAEHLLAHMSPADQRAERCFTHPPLEGRYIFVIDKHVRDSCTERQSNGNAYQNPLFEDNYMGELYWAIRAEMVLNKRTKKVSLPPLPEDIDTETEDDGHAGAGPGTSKGRNAPSSSSSSSSRPGMNAPSSYSLVRRNTPSYYFPSPPRTNVFEVSPRAGGDAPSSSSHAHAGAASMTTTAATTSKRKNTGGTTSTPRKKPANRTTMANQPPAPDVPQAPTVTAHGRTTKRPSRYGD</sequence>
<feature type="compositionally biased region" description="Low complexity" evidence="1">
    <location>
        <begin position="496"/>
        <end position="515"/>
    </location>
</feature>
<feature type="region of interest" description="Disordered" evidence="1">
    <location>
        <begin position="1"/>
        <end position="211"/>
    </location>
</feature>
<feature type="compositionally biased region" description="Polar residues" evidence="1">
    <location>
        <begin position="63"/>
        <end position="88"/>
    </location>
</feature>
<feature type="compositionally biased region" description="Basic residues" evidence="1">
    <location>
        <begin position="558"/>
        <end position="568"/>
    </location>
</feature>
<feature type="region of interest" description="Disordered" evidence="1">
    <location>
        <begin position="414"/>
        <end position="464"/>
    </location>
</feature>
<feature type="compositionally biased region" description="Polar residues" evidence="1">
    <location>
        <begin position="154"/>
        <end position="172"/>
    </location>
</feature>
<evidence type="ECO:0000313" key="3">
    <source>
        <dbReference type="Proteomes" id="UP001595075"/>
    </source>
</evidence>
<feature type="compositionally biased region" description="Basic and acidic residues" evidence="1">
    <location>
        <begin position="173"/>
        <end position="185"/>
    </location>
</feature>
<dbReference type="EMBL" id="JAZHXI010000011">
    <property type="protein sequence ID" value="KAL2066718.1"/>
    <property type="molecule type" value="Genomic_DNA"/>
</dbReference>
<feature type="region of interest" description="Disordered" evidence="1">
    <location>
        <begin position="484"/>
        <end position="568"/>
    </location>
</feature>
<evidence type="ECO:0000313" key="2">
    <source>
        <dbReference type="EMBL" id="KAL2066718.1"/>
    </source>
</evidence>
<protein>
    <submittedName>
        <fullName evidence="2">Uncharacterized protein</fullName>
    </submittedName>
</protein>
<proteinExistence type="predicted"/>
<feature type="compositionally biased region" description="Polar residues" evidence="1">
    <location>
        <begin position="97"/>
        <end position="113"/>
    </location>
</feature>
<reference evidence="2 3" key="1">
    <citation type="journal article" date="2024" name="Commun. Biol.">
        <title>Comparative genomic analysis of thermophilic fungi reveals convergent evolutionary adaptations and gene losses.</title>
        <authorList>
            <person name="Steindorff A.S."/>
            <person name="Aguilar-Pontes M.V."/>
            <person name="Robinson A.J."/>
            <person name="Andreopoulos B."/>
            <person name="LaButti K."/>
            <person name="Kuo A."/>
            <person name="Mondo S."/>
            <person name="Riley R."/>
            <person name="Otillar R."/>
            <person name="Haridas S."/>
            <person name="Lipzen A."/>
            <person name="Grimwood J."/>
            <person name="Schmutz J."/>
            <person name="Clum A."/>
            <person name="Reid I.D."/>
            <person name="Moisan M.C."/>
            <person name="Butler G."/>
            <person name="Nguyen T.T.M."/>
            <person name="Dewar K."/>
            <person name="Conant G."/>
            <person name="Drula E."/>
            <person name="Henrissat B."/>
            <person name="Hansel C."/>
            <person name="Singer S."/>
            <person name="Hutchinson M.I."/>
            <person name="de Vries R.P."/>
            <person name="Natvig D.O."/>
            <person name="Powell A.J."/>
            <person name="Tsang A."/>
            <person name="Grigoriev I.V."/>
        </authorList>
    </citation>
    <scope>NUCLEOTIDE SEQUENCE [LARGE SCALE GENOMIC DNA]</scope>
    <source>
        <strain evidence="2 3">CBS 494.80</strain>
    </source>
</reference>
<name>A0ABR4C9V3_9HELO</name>
<organism evidence="2 3">
    <name type="scientific">Oculimacula yallundae</name>
    <dbReference type="NCBI Taxonomy" id="86028"/>
    <lineage>
        <taxon>Eukaryota</taxon>
        <taxon>Fungi</taxon>
        <taxon>Dikarya</taxon>
        <taxon>Ascomycota</taxon>
        <taxon>Pezizomycotina</taxon>
        <taxon>Leotiomycetes</taxon>
        <taxon>Helotiales</taxon>
        <taxon>Ploettnerulaceae</taxon>
        <taxon>Oculimacula</taxon>
    </lineage>
</organism>
<evidence type="ECO:0000256" key="1">
    <source>
        <dbReference type="SAM" id="MobiDB-lite"/>
    </source>
</evidence>
<keyword evidence="3" id="KW-1185">Reference proteome</keyword>
<feature type="compositionally biased region" description="Polar residues" evidence="1">
    <location>
        <begin position="131"/>
        <end position="143"/>
    </location>
</feature>
<gene>
    <name evidence="2" type="ORF">VTL71DRAFT_2790</name>
</gene>
<feature type="region of interest" description="Disordered" evidence="1">
    <location>
        <begin position="235"/>
        <end position="266"/>
    </location>
</feature>